<evidence type="ECO:0000313" key="2">
    <source>
        <dbReference type="Proteomes" id="UP001497444"/>
    </source>
</evidence>
<dbReference type="PROSITE" id="PS00959">
    <property type="entry name" value="HISTONE_H3_2"/>
    <property type="match status" value="1"/>
</dbReference>
<dbReference type="InterPro" id="IPR007125">
    <property type="entry name" value="H2A/H2B/H3"/>
</dbReference>
<protein>
    <submittedName>
        <fullName evidence="1">Uncharacterized protein</fullName>
    </submittedName>
</protein>
<dbReference type="PANTHER" id="PTHR45810:SF17">
    <property type="entry name" value="HISTONE H3-LIKE CENTROMERIC PROTEIN A"/>
    <property type="match status" value="1"/>
</dbReference>
<dbReference type="InterPro" id="IPR000164">
    <property type="entry name" value="Histone_H3/CENP-A"/>
</dbReference>
<dbReference type="Pfam" id="PF00125">
    <property type="entry name" value="Histone"/>
    <property type="match status" value="1"/>
</dbReference>
<dbReference type="CDD" id="cd22911">
    <property type="entry name" value="HFD_H3"/>
    <property type="match status" value="1"/>
</dbReference>
<organism evidence="1 2">
    <name type="scientific">Sphagnum jensenii</name>
    <dbReference type="NCBI Taxonomy" id="128206"/>
    <lineage>
        <taxon>Eukaryota</taxon>
        <taxon>Viridiplantae</taxon>
        <taxon>Streptophyta</taxon>
        <taxon>Embryophyta</taxon>
        <taxon>Bryophyta</taxon>
        <taxon>Sphagnophytina</taxon>
        <taxon>Sphagnopsida</taxon>
        <taxon>Sphagnales</taxon>
        <taxon>Sphagnaceae</taxon>
        <taxon>Sphagnum</taxon>
    </lineage>
</organism>
<dbReference type="InterPro" id="IPR009072">
    <property type="entry name" value="Histone-fold"/>
</dbReference>
<dbReference type="Gene3D" id="1.10.20.10">
    <property type="entry name" value="Histone, subunit A"/>
    <property type="match status" value="1"/>
</dbReference>
<dbReference type="SMART" id="SM00428">
    <property type="entry name" value="H3"/>
    <property type="match status" value="1"/>
</dbReference>
<evidence type="ECO:0000313" key="1">
    <source>
        <dbReference type="EMBL" id="CAK9266297.1"/>
    </source>
</evidence>
<accession>A0ABP0WIR4</accession>
<dbReference type="EMBL" id="OZ020113">
    <property type="protein sequence ID" value="CAK9266297.1"/>
    <property type="molecule type" value="Genomic_DNA"/>
</dbReference>
<proteinExistence type="predicted"/>
<name>A0ABP0WIR4_9BRYO</name>
<dbReference type="SUPFAM" id="SSF47113">
    <property type="entry name" value="Histone-fold"/>
    <property type="match status" value="1"/>
</dbReference>
<reference evidence="1" key="1">
    <citation type="submission" date="2024-02" db="EMBL/GenBank/DDBJ databases">
        <authorList>
            <consortium name="ELIXIR-Norway"/>
            <consortium name="Elixir Norway"/>
        </authorList>
    </citation>
    <scope>NUCLEOTIDE SEQUENCE</scope>
</reference>
<dbReference type="PRINTS" id="PR00622">
    <property type="entry name" value="HISTONEH3"/>
</dbReference>
<keyword evidence="2" id="KW-1185">Reference proteome</keyword>
<gene>
    <name evidence="1" type="ORF">CSSPJE1EN1_LOCUS11775</name>
</gene>
<sequence length="146" mass="16378">MARSKTTPRRSRAGASASGTSGGTVASGTAENSNRRTTTTIPRKPHRWKPGTKALMEIRHYQKTCDLLIQRLPFARLVKEITAQYSDVVTRWTAEALTALQEATEDYMVHLFEDTNLCAIHAKRVTIMPKDLQLARRLRGVIERTA</sequence>
<dbReference type="PANTHER" id="PTHR45810">
    <property type="entry name" value="HISTONE H3.2"/>
    <property type="match status" value="1"/>
</dbReference>
<dbReference type="Proteomes" id="UP001497444">
    <property type="component" value="Chromosome 18"/>
</dbReference>